<comment type="subcellular location">
    <subcellularLocation>
        <location evidence="1">Cytoplasm</location>
    </subcellularLocation>
</comment>
<evidence type="ECO:0000256" key="7">
    <source>
        <dbReference type="PROSITE-ProRule" id="PRU00235"/>
    </source>
</evidence>
<dbReference type="GO" id="GO:0006511">
    <property type="term" value="P:ubiquitin-dependent protein catabolic process"/>
    <property type="evidence" value="ECO:0007669"/>
    <property type="project" value="TreeGrafter"/>
</dbReference>
<dbReference type="PROSITE" id="PS51257">
    <property type="entry name" value="PROKAR_LIPOPROTEIN"/>
    <property type="match status" value="1"/>
</dbReference>
<dbReference type="InterPro" id="IPR058923">
    <property type="entry name" value="RCC1-like_dom"/>
</dbReference>
<reference evidence="11" key="1">
    <citation type="submission" date="2016-02" db="EMBL/GenBank/DDBJ databases">
        <title>RNAseq analyses of the midgut from blood- or serum-fed Ixodes ricinus ticks.</title>
        <authorList>
            <person name="Perner J."/>
            <person name="Provaznik J."/>
            <person name="Schrenkova J."/>
            <person name="Urbanova V."/>
            <person name="Ribeiro J.M."/>
            <person name="Kopacek P."/>
        </authorList>
    </citation>
    <scope>NUCLEOTIDE SEQUENCE</scope>
    <source>
        <tissue evidence="11">Gut</tissue>
    </source>
</reference>
<dbReference type="PANTHER" id="PTHR45622">
    <property type="entry name" value="UBIQUITIN-PROTEIN LIGASE E3A-RELATED"/>
    <property type="match status" value="1"/>
</dbReference>
<feature type="repeat" description="RCC1" evidence="7">
    <location>
        <begin position="247"/>
        <end position="298"/>
    </location>
</feature>
<dbReference type="InterPro" id="IPR000408">
    <property type="entry name" value="Reg_chr_condens"/>
</dbReference>
<dbReference type="SUPFAM" id="SSF50985">
    <property type="entry name" value="RCC1/BLIP-II"/>
    <property type="match status" value="1"/>
</dbReference>
<feature type="repeat" description="RCC1" evidence="7">
    <location>
        <begin position="299"/>
        <end position="350"/>
    </location>
</feature>
<dbReference type="FunFam" id="3.30.2410.10:FF:000003">
    <property type="entry name" value="probable E3 ubiquitin-protein ligase HERC4 isoform X1"/>
    <property type="match status" value="1"/>
</dbReference>
<dbReference type="EMBL" id="GEFM01006991">
    <property type="protein sequence ID" value="JAP68805.1"/>
    <property type="molecule type" value="mRNA"/>
</dbReference>
<feature type="repeat" description="RCC1" evidence="7">
    <location>
        <begin position="32"/>
        <end position="88"/>
    </location>
</feature>
<dbReference type="SUPFAM" id="SSF56204">
    <property type="entry name" value="Hect, E3 ligase catalytic domain"/>
    <property type="match status" value="1"/>
</dbReference>
<evidence type="ECO:0000256" key="1">
    <source>
        <dbReference type="ARBA" id="ARBA00004496"/>
    </source>
</evidence>
<dbReference type="PROSITE" id="PS50237">
    <property type="entry name" value="HECT"/>
    <property type="match status" value="1"/>
</dbReference>
<feature type="repeat" description="RCC1" evidence="7">
    <location>
        <begin position="139"/>
        <end position="191"/>
    </location>
</feature>
<dbReference type="Gene3D" id="3.90.1750.10">
    <property type="entry name" value="Hect, E3 ligase catalytic domains"/>
    <property type="match status" value="1"/>
</dbReference>
<feature type="compositionally biased region" description="Polar residues" evidence="8">
    <location>
        <begin position="430"/>
        <end position="439"/>
    </location>
</feature>
<feature type="region of interest" description="Disordered" evidence="8">
    <location>
        <begin position="384"/>
        <end position="440"/>
    </location>
</feature>
<feature type="domain" description="HECT" evidence="10">
    <location>
        <begin position="832"/>
        <end position="1159"/>
    </location>
</feature>
<evidence type="ECO:0000256" key="6">
    <source>
        <dbReference type="PROSITE-ProRule" id="PRU00104"/>
    </source>
</evidence>
<dbReference type="Gene3D" id="2.130.10.30">
    <property type="entry name" value="Regulator of chromosome condensation 1/beta-lactamase-inhibitor protein II"/>
    <property type="match status" value="2"/>
</dbReference>
<dbReference type="InterPro" id="IPR000569">
    <property type="entry name" value="HECT_dom"/>
</dbReference>
<keyword evidence="9" id="KW-0812">Transmembrane</keyword>
<dbReference type="GO" id="GO:0016567">
    <property type="term" value="P:protein ubiquitination"/>
    <property type="evidence" value="ECO:0007669"/>
    <property type="project" value="TreeGrafter"/>
</dbReference>
<name>A0A131XRL7_IXORI</name>
<feature type="region of interest" description="Disordered" evidence="8">
    <location>
        <begin position="454"/>
        <end position="475"/>
    </location>
</feature>
<evidence type="ECO:0000256" key="3">
    <source>
        <dbReference type="ARBA" id="ARBA00022679"/>
    </source>
</evidence>
<evidence type="ECO:0000256" key="4">
    <source>
        <dbReference type="ARBA" id="ARBA00022737"/>
    </source>
</evidence>
<accession>A0A131XRL7</accession>
<dbReference type="InterPro" id="IPR009091">
    <property type="entry name" value="RCC1/BLIP-II"/>
</dbReference>
<dbReference type="Pfam" id="PF00632">
    <property type="entry name" value="HECT"/>
    <property type="match status" value="1"/>
</dbReference>
<dbReference type="GO" id="GO:0009966">
    <property type="term" value="P:regulation of signal transduction"/>
    <property type="evidence" value="ECO:0007669"/>
    <property type="project" value="UniProtKB-ARBA"/>
</dbReference>
<evidence type="ECO:0000256" key="8">
    <source>
        <dbReference type="SAM" id="MobiDB-lite"/>
    </source>
</evidence>
<feature type="repeat" description="RCC1" evidence="7">
    <location>
        <begin position="192"/>
        <end position="246"/>
    </location>
</feature>
<dbReference type="InterPro" id="IPR051709">
    <property type="entry name" value="Ub-ligase/GTPase-reg"/>
</dbReference>
<dbReference type="PROSITE" id="PS00626">
    <property type="entry name" value="RCC1_2"/>
    <property type="match status" value="3"/>
</dbReference>
<evidence type="ECO:0000259" key="10">
    <source>
        <dbReference type="PROSITE" id="PS50237"/>
    </source>
</evidence>
<dbReference type="Pfam" id="PF25390">
    <property type="entry name" value="WD40_RLD"/>
    <property type="match status" value="1"/>
</dbReference>
<feature type="active site" description="Glycyl thioester intermediate" evidence="6">
    <location>
        <position position="1127"/>
    </location>
</feature>
<keyword evidence="2" id="KW-0963">Cytoplasm</keyword>
<dbReference type="PROSITE" id="PS50012">
    <property type="entry name" value="RCC1_3"/>
    <property type="match status" value="6"/>
</dbReference>
<dbReference type="AlphaFoldDB" id="A0A131XRL7"/>
<dbReference type="PANTHER" id="PTHR45622:SF76">
    <property type="entry name" value="HECT AND RLD DOMAIN CONTAINING E3 UBIQUITIN LIGASE 4, ISOFORM C"/>
    <property type="match status" value="1"/>
</dbReference>
<keyword evidence="5 6" id="KW-0833">Ubl conjugation pathway</keyword>
<keyword evidence="4" id="KW-0677">Repeat</keyword>
<dbReference type="Gene3D" id="3.30.2410.10">
    <property type="entry name" value="Hect, E3 ligase catalytic domain"/>
    <property type="match status" value="1"/>
</dbReference>
<keyword evidence="3" id="KW-0808">Transferase</keyword>
<evidence type="ECO:0000256" key="9">
    <source>
        <dbReference type="SAM" id="Phobius"/>
    </source>
</evidence>
<dbReference type="Gene3D" id="3.30.2160.10">
    <property type="entry name" value="Hect, E3 ligase catalytic domain"/>
    <property type="match status" value="1"/>
</dbReference>
<evidence type="ECO:0000313" key="11">
    <source>
        <dbReference type="EMBL" id="JAP68805.1"/>
    </source>
</evidence>
<keyword evidence="9" id="KW-0472">Membrane</keyword>
<dbReference type="FunFam" id="3.30.2160.10:FF:000004">
    <property type="entry name" value="probable E3 ubiquitin-protein ligase HERC4 isoform X1"/>
    <property type="match status" value="1"/>
</dbReference>
<evidence type="ECO:0000256" key="2">
    <source>
        <dbReference type="ARBA" id="ARBA00022490"/>
    </source>
</evidence>
<evidence type="ECO:0000256" key="5">
    <source>
        <dbReference type="ARBA" id="ARBA00022786"/>
    </source>
</evidence>
<dbReference type="SMART" id="SM00119">
    <property type="entry name" value="HECTc"/>
    <property type="match status" value="1"/>
</dbReference>
<dbReference type="GO" id="GO:0061630">
    <property type="term" value="F:ubiquitin protein ligase activity"/>
    <property type="evidence" value="ECO:0007669"/>
    <property type="project" value="TreeGrafter"/>
</dbReference>
<sequence length="1159" mass="127967">MKRTHSEGCGGGGSGGASPSLGASCVASGPPMMMYAWGHGPNGELGLAASKDDAEAAVLRPQRVRRFGTRVVRDVVCGRHHTLVLLANGCVYSCGSNDFGQLGQDKSMRKLEQVTALSAHEIRMVACGHDHSLALSEAGQVFSWGSNQHGQLGTGPDEESRLRPRVIKKLATMQVVQIASGANHCLALVNNGELYSWGGNSHGQLGIGSTTQDANQHTPVRVVHLAGVPLAQVACGGCHSLALTPSGTIFAWGHNSFGQLGMNDQKDRSHPMVLKALRSQRIKYICCGENHTAALTTDGGVFTFGNGTYGQLGHGVKSNEILPRRVSELMGSVITQLACGRCHTLVYGPRIGRVYAFGLGGAGQLGQGSLTSTTLPCPVLGPWNDMVHPAESERSPSPQPTHCPPEDSEISWSQCLSDDASCPSGEDTLSAPSAPSQGRATPDEVIEADLAHSEVVDAEDVPSEDAPADVESPKEGDQLVVHKIVSGGDRCFLLCYENKVDAPRPLDFRFHSKDSQVLRLDNDLLEQLPFFPATEQVPQELLSYLETIFGSCACLNASYLKEDGSHFNCSELNPGVDMEAARHGFRCIQDAKHSSIGQVVSTCLEELVKGLTNSPTDIEAMRVLLLLPLCHLFRDPANHLATLVGKYCLCVTQLKPRPAAILERWWSLLGEAQFEDLVGIFKECIIYVLGRETPTKQNHGHLKLALDILSKLNHVNRDIGSLVSYEHFYIPAVTEKVDVQLDYIQWIQTSRVQRTNKVYFCDYPFVFNAQAKTLILQTDSHIQMQQAMETACQQTFASLILPVVPPSNPYLVLYVGRENIVNDTLNQLADQSAADLKKPLKVQFHGEDAVDAGGVRKEFFLLLLKEILDPKYGMFTEYPESRCIWFNTQSFEEDVMYYLIGIVCGLAIYNFTIIALPFPLVLYKKLLKQKVTLNDLGGLSPTLAKGLQELLSYEGDDLESVFFLNFEVSVEHYGHTTNHELKKGGHHIKVNKENRQEYVDLYVDFLLNSSVQHCFEAFSQGFYKVCSSKVLDLFHAQELMILVVGSENYDWGDLEKNAEYKNGYRPDHPTIRMFWRVFHGLDYEEKKRFLLFLTGSDRIPILGMSEIKIILQPMKVDDDHLPVAHTCFNLLDLPMYSTEDVMREKLRLAIQNTQGFGLV</sequence>
<dbReference type="InterPro" id="IPR035983">
    <property type="entry name" value="Hect_E3_ubiquitin_ligase"/>
</dbReference>
<feature type="repeat" description="RCC1" evidence="7">
    <location>
        <begin position="89"/>
        <end position="138"/>
    </location>
</feature>
<protein>
    <submittedName>
        <fullName evidence="11">Putative e3 ubiquitin-protein ligase herc4</fullName>
    </submittedName>
</protein>
<keyword evidence="9" id="KW-1133">Transmembrane helix</keyword>
<dbReference type="CDD" id="cd00078">
    <property type="entry name" value="HECTc"/>
    <property type="match status" value="1"/>
</dbReference>
<dbReference type="GO" id="GO:0005737">
    <property type="term" value="C:cytoplasm"/>
    <property type="evidence" value="ECO:0007669"/>
    <property type="project" value="UniProtKB-SubCell"/>
</dbReference>
<organism evidence="11">
    <name type="scientific">Ixodes ricinus</name>
    <name type="common">Common tick</name>
    <name type="synonym">Acarus ricinus</name>
    <dbReference type="NCBI Taxonomy" id="34613"/>
    <lineage>
        <taxon>Eukaryota</taxon>
        <taxon>Metazoa</taxon>
        <taxon>Ecdysozoa</taxon>
        <taxon>Arthropoda</taxon>
        <taxon>Chelicerata</taxon>
        <taxon>Arachnida</taxon>
        <taxon>Acari</taxon>
        <taxon>Parasitiformes</taxon>
        <taxon>Ixodida</taxon>
        <taxon>Ixodoidea</taxon>
        <taxon>Ixodidae</taxon>
        <taxon>Ixodinae</taxon>
        <taxon>Ixodes</taxon>
    </lineage>
</organism>
<feature type="compositionally biased region" description="Acidic residues" evidence="8">
    <location>
        <begin position="456"/>
        <end position="468"/>
    </location>
</feature>
<feature type="transmembrane region" description="Helical" evidence="9">
    <location>
        <begin position="896"/>
        <end position="923"/>
    </location>
</feature>
<dbReference type="PRINTS" id="PR00633">
    <property type="entry name" value="RCCNDNSATION"/>
</dbReference>
<proteinExistence type="evidence at transcript level"/>
<feature type="region of interest" description="Disordered" evidence="8">
    <location>
        <begin position="1"/>
        <end position="20"/>
    </location>
</feature>